<proteinExistence type="predicted"/>
<evidence type="ECO:0000313" key="2">
    <source>
        <dbReference type="Proteomes" id="UP001519460"/>
    </source>
</evidence>
<keyword evidence="2" id="KW-1185">Reference proteome</keyword>
<organism evidence="1 2">
    <name type="scientific">Batillaria attramentaria</name>
    <dbReference type="NCBI Taxonomy" id="370345"/>
    <lineage>
        <taxon>Eukaryota</taxon>
        <taxon>Metazoa</taxon>
        <taxon>Spiralia</taxon>
        <taxon>Lophotrochozoa</taxon>
        <taxon>Mollusca</taxon>
        <taxon>Gastropoda</taxon>
        <taxon>Caenogastropoda</taxon>
        <taxon>Sorbeoconcha</taxon>
        <taxon>Cerithioidea</taxon>
        <taxon>Batillariidae</taxon>
        <taxon>Batillaria</taxon>
    </lineage>
</organism>
<dbReference type="Proteomes" id="UP001519460">
    <property type="component" value="Unassembled WGS sequence"/>
</dbReference>
<reference evidence="1 2" key="1">
    <citation type="journal article" date="2023" name="Sci. Data">
        <title>Genome assembly of the Korean intertidal mud-creeper Batillaria attramentaria.</title>
        <authorList>
            <person name="Patra A.K."/>
            <person name="Ho P.T."/>
            <person name="Jun S."/>
            <person name="Lee S.J."/>
            <person name="Kim Y."/>
            <person name="Won Y.J."/>
        </authorList>
    </citation>
    <scope>NUCLEOTIDE SEQUENCE [LARGE SCALE GENOMIC DNA]</scope>
    <source>
        <strain evidence="1">Wonlab-2016</strain>
    </source>
</reference>
<dbReference type="AlphaFoldDB" id="A0ABD0JF40"/>
<feature type="non-terminal residue" evidence="1">
    <location>
        <position position="81"/>
    </location>
</feature>
<evidence type="ECO:0000313" key="1">
    <source>
        <dbReference type="EMBL" id="KAK7473433.1"/>
    </source>
</evidence>
<sequence>MRAIHTHHVEVWRDPWLANTWRHPWYFSICAWEATCHVPFYFVAAYAYYHGPLGHLNLLQTPSAVKTDKNAGARSAAMVRG</sequence>
<gene>
    <name evidence="1" type="ORF">BaRGS_00035309</name>
</gene>
<dbReference type="EMBL" id="JACVVK020000470">
    <property type="protein sequence ID" value="KAK7473433.1"/>
    <property type="molecule type" value="Genomic_DNA"/>
</dbReference>
<protein>
    <submittedName>
        <fullName evidence="1">Uncharacterized protein</fullName>
    </submittedName>
</protein>
<name>A0ABD0JF40_9CAEN</name>
<accession>A0ABD0JF40</accession>
<comment type="caution">
    <text evidence="1">The sequence shown here is derived from an EMBL/GenBank/DDBJ whole genome shotgun (WGS) entry which is preliminary data.</text>
</comment>